<dbReference type="Proteomes" id="UP000886998">
    <property type="component" value="Unassembled WGS sequence"/>
</dbReference>
<comment type="caution">
    <text evidence="1">The sequence shown here is derived from an EMBL/GenBank/DDBJ whole genome shotgun (WGS) entry which is preliminary data.</text>
</comment>
<dbReference type="AlphaFoldDB" id="A0A8X6X5Y2"/>
<proteinExistence type="predicted"/>
<keyword evidence="2" id="KW-1185">Reference proteome</keyword>
<name>A0A8X6X5Y2_9ARAC</name>
<sequence length="235" mass="25832">MVCREGGVDFVGPLAQLVRASCYKREGRGVDPPHGQRLFSALFNCLEGSHRYRKMKKWYAEGESISSSPVSSVGWVSRANNAKVVGSIPSRAGLFFCTVQLFGREPSIQKMVAALKESRFRPPVSSVGWCFKALTLRSRVRSPTGPVFFSALFNCLEVVSSIQKNGMLKESRFRPPVSSVGWCVVKVNNAKVGFDSLTGQSFFLHFSIVCKGAIDTEKWYAEGEVEFVGLVSSVG</sequence>
<dbReference type="EMBL" id="BMAV01006039">
    <property type="protein sequence ID" value="GFY47632.1"/>
    <property type="molecule type" value="Genomic_DNA"/>
</dbReference>
<evidence type="ECO:0000313" key="2">
    <source>
        <dbReference type="Proteomes" id="UP000886998"/>
    </source>
</evidence>
<gene>
    <name evidence="1" type="ORF">TNIN_485421</name>
</gene>
<accession>A0A8X6X5Y2</accession>
<evidence type="ECO:0000313" key="1">
    <source>
        <dbReference type="EMBL" id="GFY47632.1"/>
    </source>
</evidence>
<organism evidence="1 2">
    <name type="scientific">Trichonephila inaurata madagascariensis</name>
    <dbReference type="NCBI Taxonomy" id="2747483"/>
    <lineage>
        <taxon>Eukaryota</taxon>
        <taxon>Metazoa</taxon>
        <taxon>Ecdysozoa</taxon>
        <taxon>Arthropoda</taxon>
        <taxon>Chelicerata</taxon>
        <taxon>Arachnida</taxon>
        <taxon>Araneae</taxon>
        <taxon>Araneomorphae</taxon>
        <taxon>Entelegynae</taxon>
        <taxon>Araneoidea</taxon>
        <taxon>Nephilidae</taxon>
        <taxon>Trichonephila</taxon>
        <taxon>Trichonephila inaurata</taxon>
    </lineage>
</organism>
<protein>
    <submittedName>
        <fullName evidence="1">Uncharacterized protein</fullName>
    </submittedName>
</protein>
<reference evidence="1" key="1">
    <citation type="submission" date="2020-08" db="EMBL/GenBank/DDBJ databases">
        <title>Multicomponent nature underlies the extraordinary mechanical properties of spider dragline silk.</title>
        <authorList>
            <person name="Kono N."/>
            <person name="Nakamura H."/>
            <person name="Mori M."/>
            <person name="Yoshida Y."/>
            <person name="Ohtoshi R."/>
            <person name="Malay A.D."/>
            <person name="Moran D.A.P."/>
            <person name="Tomita M."/>
            <person name="Numata K."/>
            <person name="Arakawa K."/>
        </authorList>
    </citation>
    <scope>NUCLEOTIDE SEQUENCE</scope>
</reference>